<organism evidence="1 2">
    <name type="scientific">Algivirga pacifica</name>
    <dbReference type="NCBI Taxonomy" id="1162670"/>
    <lineage>
        <taxon>Bacteria</taxon>
        <taxon>Pseudomonadati</taxon>
        <taxon>Bacteroidota</taxon>
        <taxon>Cytophagia</taxon>
        <taxon>Cytophagales</taxon>
        <taxon>Flammeovirgaceae</taxon>
        <taxon>Algivirga</taxon>
    </lineage>
</organism>
<reference evidence="2" key="1">
    <citation type="journal article" date="2019" name="Int. J. Syst. Evol. Microbiol.">
        <title>The Global Catalogue of Microorganisms (GCM) 10K type strain sequencing project: providing services to taxonomists for standard genome sequencing and annotation.</title>
        <authorList>
            <consortium name="The Broad Institute Genomics Platform"/>
            <consortium name="The Broad Institute Genome Sequencing Center for Infectious Disease"/>
            <person name="Wu L."/>
            <person name="Ma J."/>
        </authorList>
    </citation>
    <scope>NUCLEOTIDE SEQUENCE [LARGE SCALE GENOMIC DNA]</scope>
    <source>
        <strain evidence="2">JCM 18326</strain>
    </source>
</reference>
<sequence>MRFITLNSEKIVSDKFDMETIVVNLFTGSYYSLKGSAIHIFNCLEFSSHTTSTLKNYFVDLTEEQALQIDSLIEQMLSENLLLEQTQSPLIGQENIEKVNYQEISFEVFNDMQELILLDPIHEVDAKGWPHENKEG</sequence>
<gene>
    <name evidence="1" type="ORF">GCM10023331_18740</name>
</gene>
<evidence type="ECO:0000313" key="1">
    <source>
        <dbReference type="EMBL" id="GAA4833763.1"/>
    </source>
</evidence>
<dbReference type="RefSeq" id="WP_345371221.1">
    <property type="nucleotide sequence ID" value="NZ_BAABJX010000029.1"/>
</dbReference>
<protein>
    <submittedName>
        <fullName evidence="1">PqqD family protein</fullName>
    </submittedName>
</protein>
<evidence type="ECO:0000313" key="2">
    <source>
        <dbReference type="Proteomes" id="UP001500298"/>
    </source>
</evidence>
<proteinExistence type="predicted"/>
<name>A0ABP9DCQ0_9BACT</name>
<accession>A0ABP9DCQ0</accession>
<dbReference type="EMBL" id="BAABJX010000029">
    <property type="protein sequence ID" value="GAA4833763.1"/>
    <property type="molecule type" value="Genomic_DNA"/>
</dbReference>
<comment type="caution">
    <text evidence="1">The sequence shown here is derived from an EMBL/GenBank/DDBJ whole genome shotgun (WGS) entry which is preliminary data.</text>
</comment>
<keyword evidence="2" id="KW-1185">Reference proteome</keyword>
<dbReference type="Proteomes" id="UP001500298">
    <property type="component" value="Unassembled WGS sequence"/>
</dbReference>